<accession>A0A7J2U132</accession>
<proteinExistence type="predicted"/>
<protein>
    <submittedName>
        <fullName evidence="7">Cation:proton antiporter</fullName>
    </submittedName>
</protein>
<comment type="subcellular location">
    <subcellularLocation>
        <location evidence="1">Cell membrane</location>
        <topology evidence="1">Multi-pass membrane protein</topology>
    </subcellularLocation>
</comment>
<dbReference type="GO" id="GO:0005886">
    <property type="term" value="C:plasma membrane"/>
    <property type="evidence" value="ECO:0007669"/>
    <property type="project" value="UniProtKB-SubCell"/>
</dbReference>
<dbReference type="AlphaFoldDB" id="A0A7J2U132"/>
<evidence type="ECO:0000256" key="2">
    <source>
        <dbReference type="ARBA" id="ARBA00022475"/>
    </source>
</evidence>
<keyword evidence="5 6" id="KW-0472">Membrane</keyword>
<evidence type="ECO:0000256" key="6">
    <source>
        <dbReference type="SAM" id="Phobius"/>
    </source>
</evidence>
<feature type="transmembrane region" description="Helical" evidence="6">
    <location>
        <begin position="30"/>
        <end position="49"/>
    </location>
</feature>
<evidence type="ECO:0000256" key="1">
    <source>
        <dbReference type="ARBA" id="ARBA00004651"/>
    </source>
</evidence>
<keyword evidence="3 6" id="KW-0812">Transmembrane</keyword>
<feature type="transmembrane region" description="Helical" evidence="6">
    <location>
        <begin position="7"/>
        <end position="24"/>
    </location>
</feature>
<dbReference type="EMBL" id="DSEU01000017">
    <property type="protein sequence ID" value="HEM66540.1"/>
    <property type="molecule type" value="Genomic_DNA"/>
</dbReference>
<name>A0A7J2U132_9CREN</name>
<evidence type="ECO:0000256" key="4">
    <source>
        <dbReference type="ARBA" id="ARBA00022989"/>
    </source>
</evidence>
<comment type="caution">
    <text evidence="7">The sequence shown here is derived from an EMBL/GenBank/DDBJ whole genome shotgun (WGS) entry which is preliminary data.</text>
</comment>
<evidence type="ECO:0000256" key="3">
    <source>
        <dbReference type="ARBA" id="ARBA00022692"/>
    </source>
</evidence>
<gene>
    <name evidence="7" type="ORF">ENO26_03065</name>
</gene>
<dbReference type="PIRSF" id="PIRSF019239">
    <property type="entry name" value="MrpE"/>
    <property type="match status" value="1"/>
</dbReference>
<dbReference type="Pfam" id="PF01899">
    <property type="entry name" value="MNHE"/>
    <property type="match status" value="1"/>
</dbReference>
<keyword evidence="4 6" id="KW-1133">Transmembrane helix</keyword>
<evidence type="ECO:0000256" key="5">
    <source>
        <dbReference type="ARBA" id="ARBA00023136"/>
    </source>
</evidence>
<evidence type="ECO:0000313" key="7">
    <source>
        <dbReference type="EMBL" id="HEM66540.1"/>
    </source>
</evidence>
<sequence length="168" mass="19380">MKKLTRFIAVFLYIYAFYIMFTASTTEFSLTLGFIASALLAALSTPFLIQRNLGVHDLKSFAYLLLYYFRYMIIEEYKAHKQVIKIVLSRKLDIKPAIVKVPYSVKTDYGMTLIAGSITNTPGTCVVDVDEKRHLFYVHWIYATTIEPEKAREEISKVFEEYAAKIFG</sequence>
<organism evidence="7">
    <name type="scientific">Ignisphaera aggregans</name>
    <dbReference type="NCBI Taxonomy" id="334771"/>
    <lineage>
        <taxon>Archaea</taxon>
        <taxon>Thermoproteota</taxon>
        <taxon>Thermoprotei</taxon>
        <taxon>Desulfurococcales</taxon>
        <taxon>Desulfurococcaceae</taxon>
        <taxon>Ignisphaera</taxon>
    </lineage>
</organism>
<keyword evidence="2" id="KW-1003">Cell membrane</keyword>
<dbReference type="PANTHER" id="PTHR34584">
    <property type="entry name" value="NA(+)/H(+) ANTIPORTER SUBUNIT E1"/>
    <property type="match status" value="1"/>
</dbReference>
<reference evidence="7" key="1">
    <citation type="journal article" date="2020" name="mSystems">
        <title>Genome- and Community-Level Interaction Insights into Carbon Utilization and Element Cycling Functions of Hydrothermarchaeota in Hydrothermal Sediment.</title>
        <authorList>
            <person name="Zhou Z."/>
            <person name="Liu Y."/>
            <person name="Xu W."/>
            <person name="Pan J."/>
            <person name="Luo Z.H."/>
            <person name="Li M."/>
        </authorList>
    </citation>
    <scope>NUCLEOTIDE SEQUENCE [LARGE SCALE GENOMIC DNA]</scope>
    <source>
        <strain evidence="7">SpSt-125</strain>
    </source>
</reference>
<dbReference type="InterPro" id="IPR002758">
    <property type="entry name" value="Cation_antiport_E"/>
</dbReference>
<dbReference type="GO" id="GO:0008324">
    <property type="term" value="F:monoatomic cation transmembrane transporter activity"/>
    <property type="evidence" value="ECO:0007669"/>
    <property type="project" value="InterPro"/>
</dbReference>
<dbReference type="PANTHER" id="PTHR34584:SF1">
    <property type="entry name" value="NA(+)_H(+) ANTIPORTER SUBUNIT E1"/>
    <property type="match status" value="1"/>
</dbReference>